<organism evidence="4 5">
    <name type="scientific">Atopobium deltae</name>
    <dbReference type="NCBI Taxonomy" id="1393034"/>
    <lineage>
        <taxon>Bacteria</taxon>
        <taxon>Bacillati</taxon>
        <taxon>Actinomycetota</taxon>
        <taxon>Coriobacteriia</taxon>
        <taxon>Coriobacteriales</taxon>
        <taxon>Atopobiaceae</taxon>
        <taxon>Atopobium</taxon>
    </lineage>
</organism>
<comment type="subcellular location">
    <subcellularLocation>
        <location evidence="1">Cytoplasm</location>
    </subcellularLocation>
</comment>
<evidence type="ECO:0000313" key="5">
    <source>
        <dbReference type="Proteomes" id="UP000070675"/>
    </source>
</evidence>
<evidence type="ECO:0000256" key="2">
    <source>
        <dbReference type="ARBA" id="ARBA00022490"/>
    </source>
</evidence>
<dbReference type="GO" id="GO:0016832">
    <property type="term" value="F:aldehyde-lyase activity"/>
    <property type="evidence" value="ECO:0007669"/>
    <property type="project" value="InterPro"/>
</dbReference>
<gene>
    <name evidence="4" type="ORF">HMPREF3192_00602</name>
</gene>
<dbReference type="CDD" id="cd00956">
    <property type="entry name" value="Transaldolase_FSA"/>
    <property type="match status" value="1"/>
</dbReference>
<protein>
    <submittedName>
        <fullName evidence="4">Putative fructose-6-phosphate aldolase</fullName>
    </submittedName>
</protein>
<dbReference type="InterPro" id="IPR033919">
    <property type="entry name" value="TSA/FSA_arc/bac"/>
</dbReference>
<keyword evidence="5" id="KW-1185">Reference proteome</keyword>
<dbReference type="InterPro" id="IPR018225">
    <property type="entry name" value="Transaldolase_AS"/>
</dbReference>
<dbReference type="EMBL" id="LSCR01000007">
    <property type="protein sequence ID" value="KXB34989.1"/>
    <property type="molecule type" value="Genomic_DNA"/>
</dbReference>
<dbReference type="PATRIC" id="fig|1393034.3.peg.583"/>
<comment type="caution">
    <text evidence="4">The sequence shown here is derived from an EMBL/GenBank/DDBJ whole genome shotgun (WGS) entry which is preliminary data.</text>
</comment>
<evidence type="ECO:0000256" key="3">
    <source>
        <dbReference type="ARBA" id="ARBA00023270"/>
    </source>
</evidence>
<dbReference type="PANTHER" id="PTHR10683">
    <property type="entry name" value="TRANSALDOLASE"/>
    <property type="match status" value="1"/>
</dbReference>
<dbReference type="GO" id="GO:0005975">
    <property type="term" value="P:carbohydrate metabolic process"/>
    <property type="evidence" value="ECO:0007669"/>
    <property type="project" value="InterPro"/>
</dbReference>
<name>A0A133XVN8_9ACTN</name>
<dbReference type="PANTHER" id="PTHR10683:SF28">
    <property type="entry name" value="TRANSALDOLASE C"/>
    <property type="match status" value="1"/>
</dbReference>
<dbReference type="FunFam" id="3.20.20.70:FF:000018">
    <property type="entry name" value="Probable transaldolase"/>
    <property type="match status" value="1"/>
</dbReference>
<dbReference type="Pfam" id="PF00923">
    <property type="entry name" value="TAL_FSA"/>
    <property type="match status" value="1"/>
</dbReference>
<dbReference type="GO" id="GO:0005737">
    <property type="term" value="C:cytoplasm"/>
    <property type="evidence" value="ECO:0007669"/>
    <property type="project" value="UniProtKB-SubCell"/>
</dbReference>
<dbReference type="OrthoDB" id="9807051at2"/>
<dbReference type="InterPro" id="IPR013785">
    <property type="entry name" value="Aldolase_TIM"/>
</dbReference>
<dbReference type="PROSITE" id="PS01054">
    <property type="entry name" value="TRANSALDOLASE_1"/>
    <property type="match status" value="1"/>
</dbReference>
<dbReference type="InterPro" id="IPR001585">
    <property type="entry name" value="TAL/FSA"/>
</dbReference>
<keyword evidence="2" id="KW-0963">Cytoplasm</keyword>
<evidence type="ECO:0000313" key="4">
    <source>
        <dbReference type="EMBL" id="KXB34989.1"/>
    </source>
</evidence>
<dbReference type="STRING" id="1393034.HMPREF3192_00602"/>
<dbReference type="AlphaFoldDB" id="A0A133XVN8"/>
<dbReference type="Proteomes" id="UP000070675">
    <property type="component" value="Unassembled WGS sequence"/>
</dbReference>
<keyword evidence="3" id="KW-0704">Schiff base</keyword>
<sequence>MELILDTADVQEVKRLSELLQVTGVTTNPTIITKSGKTPEQVVDEMLSVLNDDQLFFMQVIAQDFEGMMRDARKIHALRAKNVLVKIPVTHAGLKAVKAAKQEGMRVLATTIYSADQGFFAAMNGADYLAPYVNRMQSFGDGLGQVKDLLQMLKLQNLPTKIVAASFKNSYQVHELIAAGIQAVTVPPSVVWDMLDHPGTTSAVDGFSEAWHAAYGRDEVL</sequence>
<reference evidence="5" key="1">
    <citation type="submission" date="2016-01" db="EMBL/GenBank/DDBJ databases">
        <authorList>
            <person name="Mitreva M."/>
            <person name="Pepin K.H."/>
            <person name="Mihindukulasuriya K.A."/>
            <person name="Fulton R."/>
            <person name="Fronick C."/>
            <person name="O'Laughlin M."/>
            <person name="Miner T."/>
            <person name="Herter B."/>
            <person name="Rosa B.A."/>
            <person name="Cordes M."/>
            <person name="Tomlinson C."/>
            <person name="Wollam A."/>
            <person name="Palsikar V.B."/>
            <person name="Mardis E.R."/>
            <person name="Wilson R.K."/>
        </authorList>
    </citation>
    <scope>NUCLEOTIDE SEQUENCE [LARGE SCALE GENOMIC DNA]</scope>
    <source>
        <strain evidence="5">DNF00019</strain>
    </source>
</reference>
<accession>A0A133XVN8</accession>
<dbReference type="SUPFAM" id="SSF51569">
    <property type="entry name" value="Aldolase"/>
    <property type="match status" value="1"/>
</dbReference>
<dbReference type="Gene3D" id="3.20.20.70">
    <property type="entry name" value="Aldolase class I"/>
    <property type="match status" value="1"/>
</dbReference>
<evidence type="ECO:0000256" key="1">
    <source>
        <dbReference type="ARBA" id="ARBA00004496"/>
    </source>
</evidence>
<dbReference type="RefSeq" id="WP_066305060.1">
    <property type="nucleotide sequence ID" value="NZ_KQ959487.1"/>
</dbReference>
<proteinExistence type="predicted"/>